<name>A0ABD6Y6F4_LIMRT</name>
<evidence type="ECO:0000313" key="2">
    <source>
        <dbReference type="EMBL" id="PWT37480.1"/>
    </source>
</evidence>
<keyword evidence="1" id="KW-0175">Coiled coil</keyword>
<feature type="coiled-coil region" evidence="1">
    <location>
        <begin position="375"/>
        <end position="409"/>
    </location>
</feature>
<sequence>MTQPILNTVSTYDAKNERRLTYTYLGPERTTTSQLSIRENKSGSQPVFEKEQHSLDKEFILPANTLTNGTSYLAKLRVKLDNGYSEWSPEIKFMCLTTPRIIFDTIDQKQFIYTNDVLMSAIYTQKENDQVTSYRFTLYDQRHVTIQQFSMNIPTTVSPTRFSQRVRDIKKGKLYYIGLYVETEHGIRYEQLQEFTAQYISPSVSGVIQPQLNEQEGQINIELFLKQLLGTSAKAYIPNRDTDSDDHYSYWKDDYVIVPKDNPLMFTKLAMAKASNWVAKLWVMNVRDGLFLDFAQKNGKGQHIKFYKHNDYITAEKTFGHVVSRTRSNVVSGLGLKPFYLYIKVLEYRVEMLIEPDYTFKGDDNGDDSLSAAEKKESIAINTQTQNEINEANNKIIAARNRLQVSHDERWGQYIAQINAAIADARAHILNHDELEVRIQEIDDKYWDYFNKEERVNFQKEIEKARRAAEGALMQDRFDYLQRIQEIIAKIDSKEYTLEKGVQQINQYGDAYRFILEDIPVFDQMNLTLIKETYRKYATQYEEEIKSAGRGALFE</sequence>
<accession>A0ABD6Y6F4</accession>
<protein>
    <submittedName>
        <fullName evidence="2">Uncharacterized protein</fullName>
    </submittedName>
</protein>
<comment type="caution">
    <text evidence="2">The sequence shown here is derived from an EMBL/GenBank/DDBJ whole genome shotgun (WGS) entry which is preliminary data.</text>
</comment>
<evidence type="ECO:0000313" key="3">
    <source>
        <dbReference type="Proteomes" id="UP000245735"/>
    </source>
</evidence>
<dbReference type="EMBL" id="QGHV01000024">
    <property type="protein sequence ID" value="PWT37480.1"/>
    <property type="molecule type" value="Genomic_DNA"/>
</dbReference>
<proteinExistence type="predicted"/>
<gene>
    <name evidence="2" type="ORF">DKZ35_05085</name>
</gene>
<reference evidence="3" key="1">
    <citation type="journal article" date="2018" name="Front. Microbiol.">
        <title>Comparative Genomics of the Herbivore Gut Symbiont Lactobacillus reuteri Reveals Genetic Diversity and Lifestyle Adaptation.</title>
        <authorList>
            <person name="Zhao J."/>
        </authorList>
    </citation>
    <scope>NUCLEOTIDE SEQUENCE [LARGE SCALE GENOMIC DNA]</scope>
    <source>
        <strain evidence="3">LR9</strain>
    </source>
</reference>
<dbReference type="Proteomes" id="UP000245735">
    <property type="component" value="Unassembled WGS sequence"/>
</dbReference>
<dbReference type="AlphaFoldDB" id="A0ABD6Y6F4"/>
<organism evidence="2 3">
    <name type="scientific">Limosilactobacillus reuteri</name>
    <name type="common">Lactobacillus reuteri</name>
    <dbReference type="NCBI Taxonomy" id="1598"/>
    <lineage>
        <taxon>Bacteria</taxon>
        <taxon>Bacillati</taxon>
        <taxon>Bacillota</taxon>
        <taxon>Bacilli</taxon>
        <taxon>Lactobacillales</taxon>
        <taxon>Lactobacillaceae</taxon>
        <taxon>Limosilactobacillus</taxon>
    </lineage>
</organism>
<dbReference type="RefSeq" id="WP_109884596.1">
    <property type="nucleotide sequence ID" value="NZ_QGHR01000030.1"/>
</dbReference>
<evidence type="ECO:0000256" key="1">
    <source>
        <dbReference type="SAM" id="Coils"/>
    </source>
</evidence>